<sequence length="105" mass="11460">MNTRVLIPMSLLVSCAAAFAQSGSDARTTTYQTSRGELVVHTGQPQPHDFGPAPPFAQLDRRGAGYVTSEDAAAYPPLANDFIYADANRDGRISKAEYERWARAR</sequence>
<gene>
    <name evidence="2" type="ORF">ACFO6Q_09520</name>
</gene>
<evidence type="ECO:0000313" key="3">
    <source>
        <dbReference type="Proteomes" id="UP001595886"/>
    </source>
</evidence>
<feature type="signal peptide" evidence="1">
    <location>
        <begin position="1"/>
        <end position="20"/>
    </location>
</feature>
<organism evidence="2 3">
    <name type="scientific">Dokdonella ginsengisoli</name>
    <dbReference type="NCBI Taxonomy" id="363846"/>
    <lineage>
        <taxon>Bacteria</taxon>
        <taxon>Pseudomonadati</taxon>
        <taxon>Pseudomonadota</taxon>
        <taxon>Gammaproteobacteria</taxon>
        <taxon>Lysobacterales</taxon>
        <taxon>Rhodanobacteraceae</taxon>
        <taxon>Dokdonella</taxon>
    </lineage>
</organism>
<proteinExistence type="predicted"/>
<name>A0ABV9QT77_9GAMM</name>
<dbReference type="InterPro" id="IPR018247">
    <property type="entry name" value="EF_Hand_1_Ca_BS"/>
</dbReference>
<dbReference type="PROSITE" id="PS00018">
    <property type="entry name" value="EF_HAND_1"/>
    <property type="match status" value="1"/>
</dbReference>
<feature type="chain" id="PRO_5046949965" description="EF-hand domain-containing protein" evidence="1">
    <location>
        <begin position="21"/>
        <end position="105"/>
    </location>
</feature>
<accession>A0ABV9QT77</accession>
<dbReference type="RefSeq" id="WP_380020424.1">
    <property type="nucleotide sequence ID" value="NZ_JBHSHD010000007.1"/>
</dbReference>
<dbReference type="EMBL" id="JBHSHD010000007">
    <property type="protein sequence ID" value="MFC4820563.1"/>
    <property type="molecule type" value="Genomic_DNA"/>
</dbReference>
<comment type="caution">
    <text evidence="2">The sequence shown here is derived from an EMBL/GenBank/DDBJ whole genome shotgun (WGS) entry which is preliminary data.</text>
</comment>
<dbReference type="Proteomes" id="UP001595886">
    <property type="component" value="Unassembled WGS sequence"/>
</dbReference>
<protein>
    <recommendedName>
        <fullName evidence="4">EF-hand domain-containing protein</fullName>
    </recommendedName>
</protein>
<reference evidence="3" key="1">
    <citation type="journal article" date="2019" name="Int. J. Syst. Evol. Microbiol.">
        <title>The Global Catalogue of Microorganisms (GCM) 10K type strain sequencing project: providing services to taxonomists for standard genome sequencing and annotation.</title>
        <authorList>
            <consortium name="The Broad Institute Genomics Platform"/>
            <consortium name="The Broad Institute Genome Sequencing Center for Infectious Disease"/>
            <person name="Wu L."/>
            <person name="Ma J."/>
        </authorList>
    </citation>
    <scope>NUCLEOTIDE SEQUENCE [LARGE SCALE GENOMIC DNA]</scope>
    <source>
        <strain evidence="3">CCUG 30340</strain>
    </source>
</reference>
<dbReference type="PROSITE" id="PS51257">
    <property type="entry name" value="PROKAR_LIPOPROTEIN"/>
    <property type="match status" value="1"/>
</dbReference>
<evidence type="ECO:0008006" key="4">
    <source>
        <dbReference type="Google" id="ProtNLM"/>
    </source>
</evidence>
<evidence type="ECO:0000313" key="2">
    <source>
        <dbReference type="EMBL" id="MFC4820563.1"/>
    </source>
</evidence>
<keyword evidence="1" id="KW-0732">Signal</keyword>
<keyword evidence="3" id="KW-1185">Reference proteome</keyword>
<evidence type="ECO:0000256" key="1">
    <source>
        <dbReference type="SAM" id="SignalP"/>
    </source>
</evidence>